<feature type="signal peptide" evidence="7">
    <location>
        <begin position="1"/>
        <end position="19"/>
    </location>
</feature>
<organism evidence="9 10">
    <name type="scientific">Deefgea piscis</name>
    <dbReference type="NCBI Taxonomy" id="2739061"/>
    <lineage>
        <taxon>Bacteria</taxon>
        <taxon>Pseudomonadati</taxon>
        <taxon>Pseudomonadota</taxon>
        <taxon>Betaproteobacteria</taxon>
        <taxon>Neisseriales</taxon>
        <taxon>Chitinibacteraceae</taxon>
        <taxon>Deefgea</taxon>
    </lineage>
</organism>
<evidence type="ECO:0000256" key="1">
    <source>
        <dbReference type="ARBA" id="ARBA00022729"/>
    </source>
</evidence>
<dbReference type="EMBL" id="CP054143">
    <property type="protein sequence ID" value="QKJ65729.1"/>
    <property type="molecule type" value="Genomic_DNA"/>
</dbReference>
<dbReference type="GO" id="GO:0051205">
    <property type="term" value="P:protein insertion into membrane"/>
    <property type="evidence" value="ECO:0007669"/>
    <property type="project" value="UniProtKB-UniRule"/>
</dbReference>
<dbReference type="InterPro" id="IPR017689">
    <property type="entry name" value="BamD"/>
</dbReference>
<dbReference type="GO" id="GO:0043165">
    <property type="term" value="P:Gram-negative-bacterium-type cell outer membrane assembly"/>
    <property type="evidence" value="ECO:0007669"/>
    <property type="project" value="UniProtKB-UniRule"/>
</dbReference>
<dbReference type="PANTHER" id="PTHR37423:SF1">
    <property type="entry name" value="OUTER MEMBRANE PROTEIN ASSEMBLY FACTOR BAMD"/>
    <property type="match status" value="1"/>
</dbReference>
<evidence type="ECO:0000256" key="7">
    <source>
        <dbReference type="SAM" id="SignalP"/>
    </source>
</evidence>
<evidence type="ECO:0000256" key="2">
    <source>
        <dbReference type="ARBA" id="ARBA00023136"/>
    </source>
</evidence>
<dbReference type="CDD" id="cd15830">
    <property type="entry name" value="BamD"/>
    <property type="match status" value="1"/>
</dbReference>
<comment type="subunit">
    <text evidence="6">Part of the Bam complex.</text>
</comment>
<evidence type="ECO:0000313" key="10">
    <source>
        <dbReference type="Proteomes" id="UP000504844"/>
    </source>
</evidence>
<dbReference type="PROSITE" id="PS51257">
    <property type="entry name" value="PROKAR_LIPOPROTEIN"/>
    <property type="match status" value="1"/>
</dbReference>
<keyword evidence="3 6" id="KW-0564">Palmitate</keyword>
<dbReference type="Gene3D" id="1.25.40.10">
    <property type="entry name" value="Tetratricopeptide repeat domain"/>
    <property type="match status" value="1"/>
</dbReference>
<evidence type="ECO:0000256" key="5">
    <source>
        <dbReference type="ARBA" id="ARBA00023288"/>
    </source>
</evidence>
<name>A0A6M8SS65_9NEIS</name>
<protein>
    <recommendedName>
        <fullName evidence="6">Outer membrane protein assembly factor BamD</fullName>
    </recommendedName>
</protein>
<dbReference type="PANTHER" id="PTHR37423">
    <property type="entry name" value="SOLUBLE LYTIC MUREIN TRANSGLYCOSYLASE-RELATED"/>
    <property type="match status" value="1"/>
</dbReference>
<keyword evidence="10" id="KW-1185">Reference proteome</keyword>
<feature type="domain" description="Outer membrane lipoprotein BamD-like" evidence="8">
    <location>
        <begin position="37"/>
        <end position="240"/>
    </location>
</feature>
<evidence type="ECO:0000256" key="6">
    <source>
        <dbReference type="HAMAP-Rule" id="MF_00922"/>
    </source>
</evidence>
<keyword evidence="1 6" id="KW-0732">Signal</keyword>
<keyword evidence="5 6" id="KW-0449">Lipoprotein</keyword>
<gene>
    <name evidence="6" type="primary">bamD</name>
    <name evidence="9" type="ORF">HQN60_02740</name>
</gene>
<evidence type="ECO:0000256" key="3">
    <source>
        <dbReference type="ARBA" id="ARBA00023139"/>
    </source>
</evidence>
<comment type="function">
    <text evidence="6">Part of the outer membrane protein assembly complex, which is involved in assembly and insertion of beta-barrel proteins into the outer membrane.</text>
</comment>
<dbReference type="AlphaFoldDB" id="A0A6M8SS65"/>
<dbReference type="NCBIfam" id="TIGR03302">
    <property type="entry name" value="OM_YfiO"/>
    <property type="match status" value="1"/>
</dbReference>
<dbReference type="Pfam" id="PF13525">
    <property type="entry name" value="YfiO"/>
    <property type="match status" value="1"/>
</dbReference>
<keyword evidence="2 6" id="KW-0472">Membrane</keyword>
<feature type="chain" id="PRO_5027179258" description="Outer membrane protein assembly factor BamD" evidence="7">
    <location>
        <begin position="20"/>
        <end position="267"/>
    </location>
</feature>
<accession>A0A6M8SS65</accession>
<proteinExistence type="inferred from homology"/>
<evidence type="ECO:0000313" key="9">
    <source>
        <dbReference type="EMBL" id="QKJ65729.1"/>
    </source>
</evidence>
<comment type="subcellular location">
    <subcellularLocation>
        <location evidence="6">Cell outer membrane</location>
        <topology evidence="6">Lipid-anchor</topology>
    </subcellularLocation>
</comment>
<dbReference type="InterPro" id="IPR011990">
    <property type="entry name" value="TPR-like_helical_dom_sf"/>
</dbReference>
<dbReference type="InterPro" id="IPR039565">
    <property type="entry name" value="BamD-like"/>
</dbReference>
<keyword evidence="4 6" id="KW-0998">Cell outer membrane</keyword>
<dbReference type="Proteomes" id="UP000504844">
    <property type="component" value="Chromosome"/>
</dbReference>
<dbReference type="KEGG" id="dee:HQN60_02740"/>
<evidence type="ECO:0000259" key="8">
    <source>
        <dbReference type="Pfam" id="PF13525"/>
    </source>
</evidence>
<comment type="similarity">
    <text evidence="6">Belongs to the BamD family.</text>
</comment>
<dbReference type="RefSeq" id="WP_173532238.1">
    <property type="nucleotide sequence ID" value="NZ_CP054143.1"/>
</dbReference>
<dbReference type="GO" id="GO:1990063">
    <property type="term" value="C:Bam protein complex"/>
    <property type="evidence" value="ECO:0007669"/>
    <property type="project" value="TreeGrafter"/>
</dbReference>
<evidence type="ECO:0000256" key="4">
    <source>
        <dbReference type="ARBA" id="ARBA00023237"/>
    </source>
</evidence>
<dbReference type="HAMAP" id="MF_00922">
    <property type="entry name" value="OM_assembly_BamD"/>
    <property type="match status" value="1"/>
</dbReference>
<sequence>MTKILPRILISALLVSLMAGCSSLNNEKPDETQGWSAEKLFSAAKSEQVSRSYEASNKLLEKLEARFPYGRYAQQAQLEMGYNYYKDQEPALALAAIDRFIKQNPSHPSLDYALYLKGLVTFNESQGFMSNISKQDMSERDPKAAKESFNSFRDLVQRFPESKYARDAEIRMGYLIGAMAKYELHVGRYYFQRGAYLAAANRGRALLDNYANTKQVEDALGLMIQSYDKLGMKELSADTRRVLLQNYPNSKAAEVDFETDPYWWAPI</sequence>
<reference evidence="9 10" key="1">
    <citation type="submission" date="2020-05" db="EMBL/GenBank/DDBJ databases">
        <title>Complete genome sequence of Deefgea sp. D17.</title>
        <authorList>
            <person name="Bae J.-W."/>
            <person name="Han J.E."/>
        </authorList>
    </citation>
    <scope>NUCLEOTIDE SEQUENCE [LARGE SCALE GENOMIC DNA]</scope>
    <source>
        <strain evidence="9 10">D17</strain>
    </source>
</reference>